<evidence type="ECO:0000256" key="7">
    <source>
        <dbReference type="ARBA" id="ARBA00029447"/>
    </source>
</evidence>
<dbReference type="InterPro" id="IPR029151">
    <property type="entry name" value="Sensor-like_sf"/>
</dbReference>
<keyword evidence="2" id="KW-1003">Cell membrane</keyword>
<comment type="similarity">
    <text evidence="7">Belongs to the methyl-accepting chemotaxis (MCP) protein family.</text>
</comment>
<dbReference type="CDD" id="cd11386">
    <property type="entry name" value="MCP_signal"/>
    <property type="match status" value="1"/>
</dbReference>
<dbReference type="OrthoDB" id="2489132at2"/>
<dbReference type="SMART" id="SM00283">
    <property type="entry name" value="MA"/>
    <property type="match status" value="1"/>
</dbReference>
<dbReference type="FunFam" id="1.10.287.950:FF:000001">
    <property type="entry name" value="Methyl-accepting chemotaxis sensory transducer"/>
    <property type="match status" value="1"/>
</dbReference>
<dbReference type="Pfam" id="PF00015">
    <property type="entry name" value="MCPsignal"/>
    <property type="match status" value="1"/>
</dbReference>
<name>A0A1H0EWX7_9GAMM</name>
<sequence length="626" mass="64720">MFTSLKIRLLIASVAVIVLALVLNTAASYLTVKSHNDDQVAGNLAAVASGNAQAIGQWLEARTTMLEAVPAPGPGEDPLSALKQLAASGDFQMSYLARAADGDTTFSNGFQAPADFDPRERPWYRAAVEAGAPIVTQPYMDVATDELVVTLAAPVERGGRLLGVVGGDVGIGTIIETVGAIAPTPASFAFLVAADGTLIAHPDPSLALAPVARLGGALDAERLATLAAGEAPLAATLGEQAVRLFAEGIPGTDWQLVVALDDHEATAGLRGVLSSSLVTLLVVALGAVLLLGALLRLAFRRLLAARDAMADIASGHADLTRRLPEAGRDEVAQIAAAFNRFVSRMEGVMRTIRDSSQQVRLAAGEITHGNQDLSRRTESAAASLQESSASIEQISSTVGHTADSAREANGLSQSAAEVAGRSGEEMRQVVDTMEEIRDASGQIAAIVKVMDGIAFQTNLLALNASVEAARAGEAGRGFAVVAGEVRQLATRSADASREIRALIDRSEQKVAGGTALVRQAGDTLRALVERVARVAEVLGEISAATGEQSDGIGQVNLAVADLDRVTQQNAALVEESTVAAEQLKEQADRLAEAVGSFTIGAADHGAGQPAPRVSHAANRPWVAEPA</sequence>
<dbReference type="SUPFAM" id="SSF58104">
    <property type="entry name" value="Methyl-accepting chemotaxis protein (MCP) signaling domain"/>
    <property type="match status" value="1"/>
</dbReference>
<dbReference type="Proteomes" id="UP000199075">
    <property type="component" value="Unassembled WGS sequence"/>
</dbReference>
<organism evidence="13 14">
    <name type="scientific">Halomonas shengliensis</name>
    <dbReference type="NCBI Taxonomy" id="419597"/>
    <lineage>
        <taxon>Bacteria</taxon>
        <taxon>Pseudomonadati</taxon>
        <taxon>Pseudomonadota</taxon>
        <taxon>Gammaproteobacteria</taxon>
        <taxon>Oceanospirillales</taxon>
        <taxon>Halomonadaceae</taxon>
        <taxon>Halomonas</taxon>
    </lineage>
</organism>
<dbReference type="PROSITE" id="PS50111">
    <property type="entry name" value="CHEMOTAXIS_TRANSDUC_2"/>
    <property type="match status" value="1"/>
</dbReference>
<dbReference type="Gene3D" id="1.10.287.950">
    <property type="entry name" value="Methyl-accepting chemotaxis protein"/>
    <property type="match status" value="1"/>
</dbReference>
<dbReference type="Pfam" id="PF00672">
    <property type="entry name" value="HAMP"/>
    <property type="match status" value="1"/>
</dbReference>
<dbReference type="SUPFAM" id="SSF103190">
    <property type="entry name" value="Sensory domain-like"/>
    <property type="match status" value="1"/>
</dbReference>
<evidence type="ECO:0000256" key="9">
    <source>
        <dbReference type="SAM" id="MobiDB-lite"/>
    </source>
</evidence>
<dbReference type="InterPro" id="IPR003660">
    <property type="entry name" value="HAMP_dom"/>
</dbReference>
<dbReference type="AlphaFoldDB" id="A0A1H0EWX7"/>
<evidence type="ECO:0000256" key="1">
    <source>
        <dbReference type="ARBA" id="ARBA00004651"/>
    </source>
</evidence>
<dbReference type="Pfam" id="PF02743">
    <property type="entry name" value="dCache_1"/>
    <property type="match status" value="1"/>
</dbReference>
<evidence type="ECO:0000256" key="6">
    <source>
        <dbReference type="ARBA" id="ARBA00023224"/>
    </source>
</evidence>
<evidence type="ECO:0000256" key="3">
    <source>
        <dbReference type="ARBA" id="ARBA00022692"/>
    </source>
</evidence>
<feature type="region of interest" description="Disordered" evidence="9">
    <location>
        <begin position="395"/>
        <end position="423"/>
    </location>
</feature>
<dbReference type="EMBL" id="FNIV01000002">
    <property type="protein sequence ID" value="SDN86806.1"/>
    <property type="molecule type" value="Genomic_DNA"/>
</dbReference>
<evidence type="ECO:0000256" key="2">
    <source>
        <dbReference type="ARBA" id="ARBA00022475"/>
    </source>
</evidence>
<keyword evidence="6 8" id="KW-0807">Transducer</keyword>
<gene>
    <name evidence="13" type="ORF">SAMN04487957_102224</name>
</gene>
<dbReference type="CDD" id="cd06225">
    <property type="entry name" value="HAMP"/>
    <property type="match status" value="1"/>
</dbReference>
<dbReference type="PANTHER" id="PTHR43531">
    <property type="entry name" value="PROTEIN ICFG"/>
    <property type="match status" value="1"/>
</dbReference>
<dbReference type="STRING" id="419597.SAMN04487957_102224"/>
<keyword evidence="5 10" id="KW-0472">Membrane</keyword>
<comment type="subcellular location">
    <subcellularLocation>
        <location evidence="1">Cell membrane</location>
        <topology evidence="1">Multi-pass membrane protein</topology>
    </subcellularLocation>
</comment>
<reference evidence="14" key="1">
    <citation type="submission" date="2016-10" db="EMBL/GenBank/DDBJ databases">
        <authorList>
            <person name="Varghese N."/>
            <person name="Submissions S."/>
        </authorList>
    </citation>
    <scope>NUCLEOTIDE SEQUENCE [LARGE SCALE GENOMIC DNA]</scope>
    <source>
        <strain evidence="14">CGMCC 1.6444</strain>
    </source>
</reference>
<accession>A0A1H0EWX7</accession>
<dbReference type="GO" id="GO:0006935">
    <property type="term" value="P:chemotaxis"/>
    <property type="evidence" value="ECO:0007669"/>
    <property type="project" value="TreeGrafter"/>
</dbReference>
<dbReference type="SMART" id="SM00304">
    <property type="entry name" value="HAMP"/>
    <property type="match status" value="1"/>
</dbReference>
<evidence type="ECO:0000256" key="10">
    <source>
        <dbReference type="SAM" id="Phobius"/>
    </source>
</evidence>
<proteinExistence type="inferred from homology"/>
<dbReference type="InterPro" id="IPR004089">
    <property type="entry name" value="MCPsignal_dom"/>
</dbReference>
<evidence type="ECO:0000256" key="5">
    <source>
        <dbReference type="ARBA" id="ARBA00023136"/>
    </source>
</evidence>
<protein>
    <submittedName>
        <fullName evidence="13">Methyl-accepting chemotaxis sensory transducer with Cache sensor</fullName>
    </submittedName>
</protein>
<feature type="domain" description="Methyl-accepting transducer" evidence="11">
    <location>
        <begin position="355"/>
        <end position="584"/>
    </location>
</feature>
<keyword evidence="14" id="KW-1185">Reference proteome</keyword>
<evidence type="ECO:0000313" key="14">
    <source>
        <dbReference type="Proteomes" id="UP000199075"/>
    </source>
</evidence>
<dbReference type="CDD" id="cd12913">
    <property type="entry name" value="PDC1_MCP_like"/>
    <property type="match status" value="1"/>
</dbReference>
<dbReference type="PANTHER" id="PTHR43531:SF16">
    <property type="entry name" value="METHYL-ACCEPTING CHEMOTAXIS PROTEIN II"/>
    <property type="match status" value="1"/>
</dbReference>
<feature type="transmembrane region" description="Helical" evidence="10">
    <location>
        <begin position="277"/>
        <end position="299"/>
    </location>
</feature>
<dbReference type="GO" id="GO:0007165">
    <property type="term" value="P:signal transduction"/>
    <property type="evidence" value="ECO:0007669"/>
    <property type="project" value="UniProtKB-KW"/>
</dbReference>
<evidence type="ECO:0000259" key="11">
    <source>
        <dbReference type="PROSITE" id="PS50111"/>
    </source>
</evidence>
<feature type="region of interest" description="Disordered" evidence="9">
    <location>
        <begin position="602"/>
        <end position="626"/>
    </location>
</feature>
<dbReference type="InterPro" id="IPR033479">
    <property type="entry name" value="dCache_1"/>
</dbReference>
<evidence type="ECO:0000256" key="4">
    <source>
        <dbReference type="ARBA" id="ARBA00022989"/>
    </source>
</evidence>
<feature type="domain" description="HAMP" evidence="12">
    <location>
        <begin position="296"/>
        <end position="350"/>
    </location>
</feature>
<dbReference type="CDD" id="cd18774">
    <property type="entry name" value="PDC2_HK_sensor"/>
    <property type="match status" value="1"/>
</dbReference>
<dbReference type="PROSITE" id="PS50885">
    <property type="entry name" value="HAMP"/>
    <property type="match status" value="1"/>
</dbReference>
<dbReference type="Gene3D" id="3.30.450.20">
    <property type="entry name" value="PAS domain"/>
    <property type="match status" value="2"/>
</dbReference>
<evidence type="ECO:0000259" key="12">
    <source>
        <dbReference type="PROSITE" id="PS50885"/>
    </source>
</evidence>
<dbReference type="InterPro" id="IPR051310">
    <property type="entry name" value="MCP_chemotaxis"/>
</dbReference>
<keyword evidence="3 10" id="KW-0812">Transmembrane</keyword>
<evidence type="ECO:0000313" key="13">
    <source>
        <dbReference type="EMBL" id="SDN86806.1"/>
    </source>
</evidence>
<keyword evidence="4 10" id="KW-1133">Transmembrane helix</keyword>
<dbReference type="GO" id="GO:0005886">
    <property type="term" value="C:plasma membrane"/>
    <property type="evidence" value="ECO:0007669"/>
    <property type="project" value="UniProtKB-SubCell"/>
</dbReference>
<evidence type="ECO:0000256" key="8">
    <source>
        <dbReference type="PROSITE-ProRule" id="PRU00284"/>
    </source>
</evidence>
<dbReference type="RefSeq" id="WP_089677084.1">
    <property type="nucleotide sequence ID" value="NZ_FNIV01000002.1"/>
</dbReference>
<dbReference type="GO" id="GO:0004888">
    <property type="term" value="F:transmembrane signaling receptor activity"/>
    <property type="evidence" value="ECO:0007669"/>
    <property type="project" value="TreeGrafter"/>
</dbReference>